<proteinExistence type="predicted"/>
<gene>
    <name evidence="1" type="ORF">FSB_LOCUS53251</name>
</gene>
<dbReference type="EMBL" id="OIVN01006114">
    <property type="protein sequence ID" value="SPD25369.1"/>
    <property type="molecule type" value="Genomic_DNA"/>
</dbReference>
<dbReference type="PANTHER" id="PTHR37610:SF80">
    <property type="entry name" value="RETROTRANSPOSON GAG DOMAIN-CONTAINING PROTEIN"/>
    <property type="match status" value="1"/>
</dbReference>
<evidence type="ECO:0000313" key="1">
    <source>
        <dbReference type="EMBL" id="SPD25369.1"/>
    </source>
</evidence>
<sequence length="163" mass="19314">MCNFLKGRQLWRYVTDDIKPPVRSKDESDKSFSDRLEDWDCKNHQIITWFCNSIMPSIRQQFGRYEHAKDIWDLLASRYTTIDLFGMPRQPINDFLLGMQSVWDRLELSEHIVNDPDDAKVLAFKRDNLKLIQFLMTLTSDFELVCVTLVQQIPQPILEFVVK</sequence>
<dbReference type="PANTHER" id="PTHR37610">
    <property type="entry name" value="CCHC-TYPE DOMAIN-CONTAINING PROTEIN"/>
    <property type="match status" value="1"/>
</dbReference>
<dbReference type="AlphaFoldDB" id="A0A2N9IMP0"/>
<accession>A0A2N9IMP0</accession>
<organism evidence="1">
    <name type="scientific">Fagus sylvatica</name>
    <name type="common">Beechnut</name>
    <dbReference type="NCBI Taxonomy" id="28930"/>
    <lineage>
        <taxon>Eukaryota</taxon>
        <taxon>Viridiplantae</taxon>
        <taxon>Streptophyta</taxon>
        <taxon>Embryophyta</taxon>
        <taxon>Tracheophyta</taxon>
        <taxon>Spermatophyta</taxon>
        <taxon>Magnoliopsida</taxon>
        <taxon>eudicotyledons</taxon>
        <taxon>Gunneridae</taxon>
        <taxon>Pentapetalae</taxon>
        <taxon>rosids</taxon>
        <taxon>fabids</taxon>
        <taxon>Fagales</taxon>
        <taxon>Fagaceae</taxon>
        <taxon>Fagus</taxon>
    </lineage>
</organism>
<protein>
    <recommendedName>
        <fullName evidence="2">UBN2_3 domain-containing protein</fullName>
    </recommendedName>
</protein>
<reference evidence="1" key="1">
    <citation type="submission" date="2018-02" db="EMBL/GenBank/DDBJ databases">
        <authorList>
            <person name="Cohen D.B."/>
            <person name="Kent A.D."/>
        </authorList>
    </citation>
    <scope>NUCLEOTIDE SEQUENCE</scope>
</reference>
<name>A0A2N9IMP0_FAGSY</name>
<evidence type="ECO:0008006" key="2">
    <source>
        <dbReference type="Google" id="ProtNLM"/>
    </source>
</evidence>